<evidence type="ECO:0000313" key="1">
    <source>
        <dbReference type="EMBL" id="AES87334.1"/>
    </source>
</evidence>
<accession>G7JEN2</accession>
<dbReference type="EnsemblPlants" id="AES87334">
    <property type="protein sequence ID" value="AES87334"/>
    <property type="gene ID" value="MTR_4g024590"/>
</dbReference>
<gene>
    <name evidence="1" type="ordered locus">MTR_4g024590</name>
</gene>
<dbReference type="EMBL" id="CM001220">
    <property type="protein sequence ID" value="AES87334.1"/>
    <property type="molecule type" value="Genomic_DNA"/>
</dbReference>
<dbReference type="AlphaFoldDB" id="G7JEN2"/>
<name>G7JEN2_MEDTR</name>
<dbReference type="Proteomes" id="UP000002051">
    <property type="component" value="Chromosome 4"/>
</dbReference>
<reference evidence="2" key="3">
    <citation type="submission" date="2015-04" db="UniProtKB">
        <authorList>
            <consortium name="EnsemblPlants"/>
        </authorList>
    </citation>
    <scope>IDENTIFICATION</scope>
    <source>
        <strain evidence="2">cv. Jemalong A17</strain>
    </source>
</reference>
<organism evidence="1 3">
    <name type="scientific">Medicago truncatula</name>
    <name type="common">Barrel medic</name>
    <name type="synonym">Medicago tribuloides</name>
    <dbReference type="NCBI Taxonomy" id="3880"/>
    <lineage>
        <taxon>Eukaryota</taxon>
        <taxon>Viridiplantae</taxon>
        <taxon>Streptophyta</taxon>
        <taxon>Embryophyta</taxon>
        <taxon>Tracheophyta</taxon>
        <taxon>Spermatophyta</taxon>
        <taxon>Magnoliopsida</taxon>
        <taxon>eudicotyledons</taxon>
        <taxon>Gunneridae</taxon>
        <taxon>Pentapetalae</taxon>
        <taxon>rosids</taxon>
        <taxon>fabids</taxon>
        <taxon>Fabales</taxon>
        <taxon>Fabaceae</taxon>
        <taxon>Papilionoideae</taxon>
        <taxon>50 kb inversion clade</taxon>
        <taxon>NPAAA clade</taxon>
        <taxon>Hologalegina</taxon>
        <taxon>IRL clade</taxon>
        <taxon>Trifolieae</taxon>
        <taxon>Medicago</taxon>
    </lineage>
</organism>
<sequence length="101" mass="11336">MLHNDPNHSKVVCYRWDFPNLIYHRHRLSGITAKISLDVTEKLQCGIFDLWAGYYPFRQEDVVSFSSFDDVLLALKHPSSLIIGVYGLSGVGNSSLFGGFG</sequence>
<protein>
    <submittedName>
        <fullName evidence="1 2">Uncharacterized protein</fullName>
    </submittedName>
</protein>
<evidence type="ECO:0000313" key="3">
    <source>
        <dbReference type="Proteomes" id="UP000002051"/>
    </source>
</evidence>
<reference evidence="1 3" key="2">
    <citation type="journal article" date="2014" name="BMC Genomics">
        <title>An improved genome release (version Mt4.0) for the model legume Medicago truncatula.</title>
        <authorList>
            <person name="Tang H."/>
            <person name="Krishnakumar V."/>
            <person name="Bidwell S."/>
            <person name="Rosen B."/>
            <person name="Chan A."/>
            <person name="Zhou S."/>
            <person name="Gentzbittel L."/>
            <person name="Childs K.L."/>
            <person name="Yandell M."/>
            <person name="Gundlach H."/>
            <person name="Mayer K.F."/>
            <person name="Schwartz D.C."/>
            <person name="Town C.D."/>
        </authorList>
    </citation>
    <scope>GENOME REANNOTATION</scope>
    <source>
        <strain evidence="2 3">cv. Jemalong A17</strain>
    </source>
</reference>
<reference evidence="1 3" key="1">
    <citation type="journal article" date="2011" name="Nature">
        <title>The Medicago genome provides insight into the evolution of rhizobial symbioses.</title>
        <authorList>
            <person name="Young N.D."/>
            <person name="Debelle F."/>
            <person name="Oldroyd G.E."/>
            <person name="Geurts R."/>
            <person name="Cannon S.B."/>
            <person name="Udvardi M.K."/>
            <person name="Benedito V.A."/>
            <person name="Mayer K.F."/>
            <person name="Gouzy J."/>
            <person name="Schoof H."/>
            <person name="Van de Peer Y."/>
            <person name="Proost S."/>
            <person name="Cook D.R."/>
            <person name="Meyers B.C."/>
            <person name="Spannagl M."/>
            <person name="Cheung F."/>
            <person name="De Mita S."/>
            <person name="Krishnakumar V."/>
            <person name="Gundlach H."/>
            <person name="Zhou S."/>
            <person name="Mudge J."/>
            <person name="Bharti A.K."/>
            <person name="Murray J.D."/>
            <person name="Naoumkina M.A."/>
            <person name="Rosen B."/>
            <person name="Silverstein K.A."/>
            <person name="Tang H."/>
            <person name="Rombauts S."/>
            <person name="Zhao P.X."/>
            <person name="Zhou P."/>
            <person name="Barbe V."/>
            <person name="Bardou P."/>
            <person name="Bechner M."/>
            <person name="Bellec A."/>
            <person name="Berger A."/>
            <person name="Berges H."/>
            <person name="Bidwell S."/>
            <person name="Bisseling T."/>
            <person name="Choisne N."/>
            <person name="Couloux A."/>
            <person name="Denny R."/>
            <person name="Deshpande S."/>
            <person name="Dai X."/>
            <person name="Doyle J.J."/>
            <person name="Dudez A.M."/>
            <person name="Farmer A.D."/>
            <person name="Fouteau S."/>
            <person name="Franken C."/>
            <person name="Gibelin C."/>
            <person name="Gish J."/>
            <person name="Goldstein S."/>
            <person name="Gonzalez A.J."/>
            <person name="Green P.J."/>
            <person name="Hallab A."/>
            <person name="Hartog M."/>
            <person name="Hua A."/>
            <person name="Humphray S.J."/>
            <person name="Jeong D.H."/>
            <person name="Jing Y."/>
            <person name="Jocker A."/>
            <person name="Kenton S.M."/>
            <person name="Kim D.J."/>
            <person name="Klee K."/>
            <person name="Lai H."/>
            <person name="Lang C."/>
            <person name="Lin S."/>
            <person name="Macmil S.L."/>
            <person name="Magdelenat G."/>
            <person name="Matthews L."/>
            <person name="McCorrison J."/>
            <person name="Monaghan E.L."/>
            <person name="Mun J.H."/>
            <person name="Najar F.Z."/>
            <person name="Nicholson C."/>
            <person name="Noirot C."/>
            <person name="O'Bleness M."/>
            <person name="Paule C.R."/>
            <person name="Poulain J."/>
            <person name="Prion F."/>
            <person name="Qin B."/>
            <person name="Qu C."/>
            <person name="Retzel E.F."/>
            <person name="Riddle C."/>
            <person name="Sallet E."/>
            <person name="Samain S."/>
            <person name="Samson N."/>
            <person name="Sanders I."/>
            <person name="Saurat O."/>
            <person name="Scarpelli C."/>
            <person name="Schiex T."/>
            <person name="Segurens B."/>
            <person name="Severin A.J."/>
            <person name="Sherrier D.J."/>
            <person name="Shi R."/>
            <person name="Sims S."/>
            <person name="Singer S.R."/>
            <person name="Sinharoy S."/>
            <person name="Sterck L."/>
            <person name="Viollet A."/>
            <person name="Wang B.B."/>
            <person name="Wang K."/>
            <person name="Wang M."/>
            <person name="Wang X."/>
            <person name="Warfsmann J."/>
            <person name="Weissenbach J."/>
            <person name="White D.D."/>
            <person name="White J.D."/>
            <person name="Wiley G.B."/>
            <person name="Wincker P."/>
            <person name="Xing Y."/>
            <person name="Yang L."/>
            <person name="Yao Z."/>
            <person name="Ying F."/>
            <person name="Zhai J."/>
            <person name="Zhou L."/>
            <person name="Zuber A."/>
            <person name="Denarie J."/>
            <person name="Dixon R.A."/>
            <person name="May G.D."/>
            <person name="Schwartz D.C."/>
            <person name="Rogers J."/>
            <person name="Quetier F."/>
            <person name="Town C.D."/>
            <person name="Roe B.A."/>
        </authorList>
    </citation>
    <scope>NUCLEOTIDE SEQUENCE [LARGE SCALE GENOMIC DNA]</scope>
    <source>
        <strain evidence="1">A17</strain>
        <strain evidence="2 3">cv. Jemalong A17</strain>
    </source>
</reference>
<evidence type="ECO:0000313" key="2">
    <source>
        <dbReference type="EnsemblPlants" id="AES87334"/>
    </source>
</evidence>
<keyword evidence="3" id="KW-1185">Reference proteome</keyword>
<dbReference type="HOGENOM" id="CLU_2295865_0_0_1"/>
<dbReference type="PaxDb" id="3880-AES87334"/>
<proteinExistence type="predicted"/>